<feature type="signal peptide" evidence="1">
    <location>
        <begin position="1"/>
        <end position="15"/>
    </location>
</feature>
<accession>A0A7S0QG49</accession>
<evidence type="ECO:0000313" key="2">
    <source>
        <dbReference type="EMBL" id="CAD8631907.1"/>
    </source>
</evidence>
<keyword evidence="1" id="KW-0732">Signal</keyword>
<dbReference type="EMBL" id="HBEZ01017423">
    <property type="protein sequence ID" value="CAD8631907.1"/>
    <property type="molecule type" value="Transcribed_RNA"/>
</dbReference>
<organism evidence="2">
    <name type="scientific">Cryptomonas curvata</name>
    <dbReference type="NCBI Taxonomy" id="233186"/>
    <lineage>
        <taxon>Eukaryota</taxon>
        <taxon>Cryptophyceae</taxon>
        <taxon>Cryptomonadales</taxon>
        <taxon>Cryptomonadaceae</taxon>
        <taxon>Cryptomonas</taxon>
    </lineage>
</organism>
<sequence length="102" mass="11457">MMGIIILSLINVIKCCQLHVHILQCLDATMIYTLLFATRYLPNHIECWPCVGMIPSLCISCSMPLLGINCYTVHVLQPELLVNLNSWKSKNLDQAHAQAATF</sequence>
<proteinExistence type="predicted"/>
<reference evidence="2" key="1">
    <citation type="submission" date="2021-01" db="EMBL/GenBank/DDBJ databases">
        <authorList>
            <person name="Corre E."/>
            <person name="Pelletier E."/>
            <person name="Niang G."/>
            <person name="Scheremetjew M."/>
            <person name="Finn R."/>
            <person name="Kale V."/>
            <person name="Holt S."/>
            <person name="Cochrane G."/>
            <person name="Meng A."/>
            <person name="Brown T."/>
            <person name="Cohen L."/>
        </authorList>
    </citation>
    <scope>NUCLEOTIDE SEQUENCE</scope>
    <source>
        <strain evidence="2">CCAP979/52</strain>
    </source>
</reference>
<dbReference type="AlphaFoldDB" id="A0A7S0QG49"/>
<feature type="chain" id="PRO_5031343408" evidence="1">
    <location>
        <begin position="16"/>
        <end position="102"/>
    </location>
</feature>
<gene>
    <name evidence="2" type="ORF">CCUR1050_LOCUS9587</name>
</gene>
<name>A0A7S0QG49_9CRYP</name>
<protein>
    <submittedName>
        <fullName evidence="2">Uncharacterized protein</fullName>
    </submittedName>
</protein>
<evidence type="ECO:0000256" key="1">
    <source>
        <dbReference type="SAM" id="SignalP"/>
    </source>
</evidence>